<dbReference type="SUPFAM" id="SSF46689">
    <property type="entry name" value="Homeodomain-like"/>
    <property type="match status" value="1"/>
</dbReference>
<evidence type="ECO:0000256" key="2">
    <source>
        <dbReference type="ARBA" id="ARBA00023125"/>
    </source>
</evidence>
<dbReference type="PROSITE" id="PS50977">
    <property type="entry name" value="HTH_TETR_2"/>
    <property type="match status" value="1"/>
</dbReference>
<dbReference type="AlphaFoldDB" id="A0A9Y2IH50"/>
<protein>
    <submittedName>
        <fullName evidence="6">TetR/AcrR family transcriptional regulator</fullName>
    </submittedName>
</protein>
<dbReference type="GO" id="GO:0045892">
    <property type="term" value="P:negative regulation of DNA-templated transcription"/>
    <property type="evidence" value="ECO:0007669"/>
    <property type="project" value="InterPro"/>
</dbReference>
<dbReference type="KEGG" id="acab:QRX50_48320"/>
<dbReference type="InterPro" id="IPR009057">
    <property type="entry name" value="Homeodomain-like_sf"/>
</dbReference>
<dbReference type="InterPro" id="IPR001647">
    <property type="entry name" value="HTH_TetR"/>
</dbReference>
<name>A0A9Y2IH50_9PSEU</name>
<evidence type="ECO:0000313" key="6">
    <source>
        <dbReference type="EMBL" id="WIX79050.1"/>
    </source>
</evidence>
<dbReference type="EMBL" id="CP127294">
    <property type="protein sequence ID" value="WIX79050.1"/>
    <property type="molecule type" value="Genomic_DNA"/>
</dbReference>
<keyword evidence="3" id="KW-0804">Transcription</keyword>
<proteinExistence type="predicted"/>
<dbReference type="Proteomes" id="UP001236014">
    <property type="component" value="Chromosome"/>
</dbReference>
<keyword evidence="1" id="KW-0805">Transcription regulation</keyword>
<dbReference type="RefSeq" id="WP_285969744.1">
    <property type="nucleotide sequence ID" value="NZ_CP127294.1"/>
</dbReference>
<evidence type="ECO:0000256" key="4">
    <source>
        <dbReference type="PROSITE-ProRule" id="PRU00335"/>
    </source>
</evidence>
<dbReference type="InterPro" id="IPR004111">
    <property type="entry name" value="Repressor_TetR_C"/>
</dbReference>
<dbReference type="Pfam" id="PF02909">
    <property type="entry name" value="TetR_C_1"/>
    <property type="match status" value="1"/>
</dbReference>
<dbReference type="InterPro" id="IPR036271">
    <property type="entry name" value="Tet_transcr_reg_TetR-rel_C_sf"/>
</dbReference>
<evidence type="ECO:0000256" key="1">
    <source>
        <dbReference type="ARBA" id="ARBA00023015"/>
    </source>
</evidence>
<dbReference type="PANTHER" id="PTHR30055">
    <property type="entry name" value="HTH-TYPE TRANSCRIPTIONAL REGULATOR RUTR"/>
    <property type="match status" value="1"/>
</dbReference>
<dbReference type="PRINTS" id="PR00455">
    <property type="entry name" value="HTHTETR"/>
</dbReference>
<dbReference type="PANTHER" id="PTHR30055:SF151">
    <property type="entry name" value="TRANSCRIPTIONAL REGULATORY PROTEIN"/>
    <property type="match status" value="1"/>
</dbReference>
<feature type="DNA-binding region" description="H-T-H motif" evidence="4">
    <location>
        <begin position="37"/>
        <end position="56"/>
    </location>
</feature>
<evidence type="ECO:0000313" key="7">
    <source>
        <dbReference type="Proteomes" id="UP001236014"/>
    </source>
</evidence>
<feature type="domain" description="HTH tetR-type" evidence="5">
    <location>
        <begin position="14"/>
        <end position="74"/>
    </location>
</feature>
<sequence>MAETAPGRPGRPARWSRDDIVEAAGRIVTTEGVDALTMRRVARELGCSPMALYRHVRDKDELLLLLLDHTAATLPRPTLPEDARRRLVVLWRQLHDALAEHPWVVGVLAQGDLAGPSVLWLVEEILAGFVASGLAPRQAAAAYRIVWQYTVGVLTIRHATTTHAAERDQDAPQVQRTMVLDAHPEELPLISSLAGEWPHAWDNYAAGLDALLDGLLPRA</sequence>
<dbReference type="GO" id="GO:0003700">
    <property type="term" value="F:DNA-binding transcription factor activity"/>
    <property type="evidence" value="ECO:0007669"/>
    <property type="project" value="TreeGrafter"/>
</dbReference>
<evidence type="ECO:0000256" key="3">
    <source>
        <dbReference type="ARBA" id="ARBA00023163"/>
    </source>
</evidence>
<dbReference type="Pfam" id="PF00440">
    <property type="entry name" value="TetR_N"/>
    <property type="match status" value="1"/>
</dbReference>
<dbReference type="GO" id="GO:0000976">
    <property type="term" value="F:transcription cis-regulatory region binding"/>
    <property type="evidence" value="ECO:0007669"/>
    <property type="project" value="TreeGrafter"/>
</dbReference>
<accession>A0A9Y2IH50</accession>
<keyword evidence="2 4" id="KW-0238">DNA-binding</keyword>
<reference evidence="6 7" key="1">
    <citation type="submission" date="2023-06" db="EMBL/GenBank/DDBJ databases">
        <authorList>
            <person name="Oyuntsetseg B."/>
            <person name="Kim S.B."/>
        </authorList>
    </citation>
    <scope>NUCLEOTIDE SEQUENCE [LARGE SCALE GENOMIC DNA]</scope>
    <source>
        <strain evidence="6 7">2-15</strain>
    </source>
</reference>
<keyword evidence="7" id="KW-1185">Reference proteome</keyword>
<dbReference type="Gene3D" id="1.10.357.10">
    <property type="entry name" value="Tetracycline Repressor, domain 2"/>
    <property type="match status" value="1"/>
</dbReference>
<organism evidence="6 7">
    <name type="scientific">Amycolatopsis carbonis</name>
    <dbReference type="NCBI Taxonomy" id="715471"/>
    <lineage>
        <taxon>Bacteria</taxon>
        <taxon>Bacillati</taxon>
        <taxon>Actinomycetota</taxon>
        <taxon>Actinomycetes</taxon>
        <taxon>Pseudonocardiales</taxon>
        <taxon>Pseudonocardiaceae</taxon>
        <taxon>Amycolatopsis</taxon>
    </lineage>
</organism>
<dbReference type="InterPro" id="IPR050109">
    <property type="entry name" value="HTH-type_TetR-like_transc_reg"/>
</dbReference>
<gene>
    <name evidence="6" type="ORF">QRX50_48320</name>
</gene>
<evidence type="ECO:0000259" key="5">
    <source>
        <dbReference type="PROSITE" id="PS50977"/>
    </source>
</evidence>
<dbReference type="SUPFAM" id="SSF48498">
    <property type="entry name" value="Tetracyclin repressor-like, C-terminal domain"/>
    <property type="match status" value="1"/>
</dbReference>